<comment type="cofactor">
    <cofactor evidence="1 6">
        <name>Mg(2+)</name>
        <dbReference type="ChEBI" id="CHEBI:18420"/>
    </cofactor>
</comment>
<evidence type="ECO:0000256" key="1">
    <source>
        <dbReference type="ARBA" id="ARBA00001946"/>
    </source>
</evidence>
<feature type="binding site" evidence="6">
    <location>
        <position position="142"/>
    </location>
    <ligand>
        <name>substrate</name>
    </ligand>
</feature>
<dbReference type="RefSeq" id="WP_093320632.1">
    <property type="nucleotide sequence ID" value="NZ_FOHV01000018.1"/>
</dbReference>
<comment type="catalytic activity">
    <reaction evidence="6">
        <text>diphosphate + H2O = 2 phosphate + H(+)</text>
        <dbReference type="Rhea" id="RHEA:24576"/>
        <dbReference type="ChEBI" id="CHEBI:15377"/>
        <dbReference type="ChEBI" id="CHEBI:15378"/>
        <dbReference type="ChEBI" id="CHEBI:33019"/>
        <dbReference type="ChEBI" id="CHEBI:43474"/>
        <dbReference type="EC" id="3.6.1.1"/>
    </reaction>
</comment>
<evidence type="ECO:0000256" key="2">
    <source>
        <dbReference type="ARBA" id="ARBA00022490"/>
    </source>
</evidence>
<dbReference type="FunFam" id="3.90.80.10:FF:000001">
    <property type="entry name" value="Inorganic pyrophosphatase"/>
    <property type="match status" value="1"/>
</dbReference>
<dbReference type="AlphaFoldDB" id="A0A1I0DQ57"/>
<evidence type="ECO:0000256" key="3">
    <source>
        <dbReference type="ARBA" id="ARBA00022723"/>
    </source>
</evidence>
<keyword evidence="5 6" id="KW-0460">Magnesium</keyword>
<feature type="binding site" evidence="6">
    <location>
        <position position="56"/>
    </location>
    <ligand>
        <name>substrate</name>
    </ligand>
</feature>
<gene>
    <name evidence="6" type="primary">ppa</name>
    <name evidence="7" type="ORF">SAMN02583745_02064</name>
</gene>
<feature type="binding site" evidence="6">
    <location>
        <position position="44"/>
    </location>
    <ligand>
        <name>substrate</name>
    </ligand>
</feature>
<evidence type="ECO:0000256" key="4">
    <source>
        <dbReference type="ARBA" id="ARBA00022801"/>
    </source>
</evidence>
<evidence type="ECO:0000313" key="7">
    <source>
        <dbReference type="EMBL" id="SET34311.1"/>
    </source>
</evidence>
<dbReference type="GO" id="GO:0006796">
    <property type="term" value="P:phosphate-containing compound metabolic process"/>
    <property type="evidence" value="ECO:0007669"/>
    <property type="project" value="InterPro"/>
</dbReference>
<comment type="subunit">
    <text evidence="6">Homohexamer.</text>
</comment>
<keyword evidence="2 6" id="KW-0963">Cytoplasm</keyword>
<feature type="binding site" evidence="6">
    <location>
        <position position="30"/>
    </location>
    <ligand>
        <name>substrate</name>
    </ligand>
</feature>
<feature type="binding site" evidence="6">
    <location>
        <position position="71"/>
    </location>
    <ligand>
        <name>Mg(2+)</name>
        <dbReference type="ChEBI" id="CHEBI:18420"/>
        <label>2</label>
    </ligand>
</feature>
<dbReference type="HAMAP" id="MF_00209">
    <property type="entry name" value="Inorganic_PPase"/>
    <property type="match status" value="1"/>
</dbReference>
<evidence type="ECO:0000256" key="6">
    <source>
        <dbReference type="HAMAP-Rule" id="MF_00209"/>
    </source>
</evidence>
<feature type="binding site" evidence="6">
    <location>
        <position position="66"/>
    </location>
    <ligand>
        <name>Mg(2+)</name>
        <dbReference type="ChEBI" id="CHEBI:18420"/>
        <label>1</label>
    </ligand>
</feature>
<dbReference type="GO" id="GO:0000287">
    <property type="term" value="F:magnesium ion binding"/>
    <property type="evidence" value="ECO:0007669"/>
    <property type="project" value="UniProtKB-UniRule"/>
</dbReference>
<reference evidence="8" key="1">
    <citation type="submission" date="2016-10" db="EMBL/GenBank/DDBJ databases">
        <authorList>
            <person name="Varghese N."/>
            <person name="Submissions S."/>
        </authorList>
    </citation>
    <scope>NUCLEOTIDE SEQUENCE [LARGE SCALE GENOMIC DNA]</scope>
    <source>
        <strain evidence="8">DSM 18579</strain>
    </source>
</reference>
<evidence type="ECO:0000313" key="8">
    <source>
        <dbReference type="Proteomes" id="UP000242642"/>
    </source>
</evidence>
<keyword evidence="4 6" id="KW-0378">Hydrolase</keyword>
<keyword evidence="3 6" id="KW-0479">Metal-binding</keyword>
<comment type="similarity">
    <text evidence="6">Belongs to the PPase family.</text>
</comment>
<protein>
    <recommendedName>
        <fullName evidence="6">Inorganic pyrophosphatase</fullName>
        <ecNumber evidence="6">3.6.1.1</ecNumber>
    </recommendedName>
    <alternativeName>
        <fullName evidence="6">Pyrophosphate phospho-hydrolase</fullName>
        <shortName evidence="6">PPase</shortName>
    </alternativeName>
</protein>
<dbReference type="OrthoDB" id="5187599at2"/>
<proteinExistence type="inferred from homology"/>
<dbReference type="Pfam" id="PF00719">
    <property type="entry name" value="Pyrophosphatase"/>
    <property type="match status" value="1"/>
</dbReference>
<evidence type="ECO:0000256" key="5">
    <source>
        <dbReference type="ARBA" id="ARBA00022842"/>
    </source>
</evidence>
<feature type="binding site" evidence="6">
    <location>
        <position position="71"/>
    </location>
    <ligand>
        <name>Mg(2+)</name>
        <dbReference type="ChEBI" id="CHEBI:18420"/>
        <label>1</label>
    </ligand>
</feature>
<dbReference type="Gene3D" id="3.90.80.10">
    <property type="entry name" value="Inorganic pyrophosphatase"/>
    <property type="match status" value="1"/>
</dbReference>
<comment type="function">
    <text evidence="6">Catalyzes the hydrolysis of inorganic pyrophosphate (PPi) forming two phosphate ions.</text>
</comment>
<dbReference type="PROSITE" id="PS00387">
    <property type="entry name" value="PPASE"/>
    <property type="match status" value="1"/>
</dbReference>
<dbReference type="InterPro" id="IPR036649">
    <property type="entry name" value="Pyrophosphatase_sf"/>
</dbReference>
<sequence length="175" mass="19510">MSLLNVPAGKSLPDDIYVIIEIPANADPVKYEIDKETGALFVDRFMGTAMFYPCNYGYINHTLSLDGDPVDVLVPTPFPLEAGSVIRCRPVGVLKMTDDAGEDAKLLAVPHEKMSKEYGHIQDIGDVPESLKAQIEHFFQHYKDLEKGKWVKIDGWADANAAREEILSSFERAKK</sequence>
<comment type="subcellular location">
    <subcellularLocation>
        <location evidence="6">Cytoplasm</location>
    </subcellularLocation>
</comment>
<dbReference type="GO" id="GO:0005737">
    <property type="term" value="C:cytoplasm"/>
    <property type="evidence" value="ECO:0007669"/>
    <property type="project" value="UniProtKB-SubCell"/>
</dbReference>
<name>A0A1I0DQ57_9GAMM</name>
<dbReference type="InterPro" id="IPR008162">
    <property type="entry name" value="Pyrophosphatase"/>
</dbReference>
<dbReference type="STRING" id="1123402.SAMN02583745_02064"/>
<feature type="binding site" evidence="6">
    <location>
        <position position="103"/>
    </location>
    <ligand>
        <name>Mg(2+)</name>
        <dbReference type="ChEBI" id="CHEBI:18420"/>
        <label>1</label>
    </ligand>
</feature>
<keyword evidence="8" id="KW-1185">Reference proteome</keyword>
<organism evidence="7 8">
    <name type="scientific">Thorsellia anophelis DSM 18579</name>
    <dbReference type="NCBI Taxonomy" id="1123402"/>
    <lineage>
        <taxon>Bacteria</taxon>
        <taxon>Pseudomonadati</taxon>
        <taxon>Pseudomonadota</taxon>
        <taxon>Gammaproteobacteria</taxon>
        <taxon>Enterobacterales</taxon>
        <taxon>Thorselliaceae</taxon>
        <taxon>Thorsellia</taxon>
    </lineage>
</organism>
<dbReference type="EC" id="3.6.1.1" evidence="6"/>
<dbReference type="GO" id="GO:0004427">
    <property type="term" value="F:inorganic diphosphate phosphatase activity"/>
    <property type="evidence" value="ECO:0007669"/>
    <property type="project" value="UniProtKB-UniRule"/>
</dbReference>
<dbReference type="EMBL" id="FOHV01000018">
    <property type="protein sequence ID" value="SET34311.1"/>
    <property type="molecule type" value="Genomic_DNA"/>
</dbReference>
<dbReference type="NCBIfam" id="NF002317">
    <property type="entry name" value="PRK01250.1"/>
    <property type="match status" value="1"/>
</dbReference>
<dbReference type="SUPFAM" id="SSF50324">
    <property type="entry name" value="Inorganic pyrophosphatase"/>
    <property type="match status" value="1"/>
</dbReference>
<accession>A0A1I0DQ57</accession>
<dbReference type="CDD" id="cd00412">
    <property type="entry name" value="pyrophosphatase"/>
    <property type="match status" value="1"/>
</dbReference>
<dbReference type="Proteomes" id="UP000242642">
    <property type="component" value="Unassembled WGS sequence"/>
</dbReference>
<dbReference type="PANTHER" id="PTHR10286">
    <property type="entry name" value="INORGANIC PYROPHOSPHATASE"/>
    <property type="match status" value="1"/>
</dbReference>